<name>A0AAD9R847_ACRCE</name>
<evidence type="ECO:0000313" key="4">
    <source>
        <dbReference type="EMBL" id="KAK2574600.1"/>
    </source>
</evidence>
<keyword evidence="3" id="KW-0732">Signal</keyword>
<sequence>MHFLGLLFWLCKGIGETPLGRKNQDKVNIPRRRSWQPLTPVTPRLEQDDEENSGDAESDEASVRSNGTPGQETLEIKHRKKFVDWSTSGPSTLYDLSISVNVQDGEDLINDTSEEEIRNEVQGLIKIAGGEVFKSVRRKRQMIKSFLVRTCEMVLSSNDTRRNEQLEASYSAVKSNRSQLTEQIHSLERDFGKTASTIKEMENTIVSCFNYVSLFVCVASRNFLSLSGILQPQVS</sequence>
<evidence type="ECO:0000256" key="3">
    <source>
        <dbReference type="SAM" id="SignalP"/>
    </source>
</evidence>
<feature type="coiled-coil region" evidence="1">
    <location>
        <begin position="163"/>
        <end position="190"/>
    </location>
</feature>
<dbReference type="Proteomes" id="UP001249851">
    <property type="component" value="Unassembled WGS sequence"/>
</dbReference>
<evidence type="ECO:0000256" key="2">
    <source>
        <dbReference type="SAM" id="MobiDB-lite"/>
    </source>
</evidence>
<feature type="region of interest" description="Disordered" evidence="2">
    <location>
        <begin position="20"/>
        <end position="73"/>
    </location>
</feature>
<dbReference type="AlphaFoldDB" id="A0AAD9R847"/>
<evidence type="ECO:0000256" key="1">
    <source>
        <dbReference type="SAM" id="Coils"/>
    </source>
</evidence>
<keyword evidence="1" id="KW-0175">Coiled coil</keyword>
<keyword evidence="5" id="KW-1185">Reference proteome</keyword>
<feature type="compositionally biased region" description="Acidic residues" evidence="2">
    <location>
        <begin position="47"/>
        <end position="60"/>
    </location>
</feature>
<gene>
    <name evidence="4" type="ORF">P5673_000790</name>
</gene>
<feature type="signal peptide" evidence="3">
    <location>
        <begin position="1"/>
        <end position="15"/>
    </location>
</feature>
<reference evidence="4" key="1">
    <citation type="journal article" date="2023" name="G3 (Bethesda)">
        <title>Whole genome assembly and annotation of the endangered Caribbean coral Acropora cervicornis.</title>
        <authorList>
            <person name="Selwyn J.D."/>
            <person name="Vollmer S.V."/>
        </authorList>
    </citation>
    <scope>NUCLEOTIDE SEQUENCE</scope>
    <source>
        <strain evidence="4">K2</strain>
    </source>
</reference>
<accession>A0AAD9R847</accession>
<organism evidence="4 5">
    <name type="scientific">Acropora cervicornis</name>
    <name type="common">Staghorn coral</name>
    <dbReference type="NCBI Taxonomy" id="6130"/>
    <lineage>
        <taxon>Eukaryota</taxon>
        <taxon>Metazoa</taxon>
        <taxon>Cnidaria</taxon>
        <taxon>Anthozoa</taxon>
        <taxon>Hexacorallia</taxon>
        <taxon>Scleractinia</taxon>
        <taxon>Astrocoeniina</taxon>
        <taxon>Acroporidae</taxon>
        <taxon>Acropora</taxon>
    </lineage>
</organism>
<dbReference type="EMBL" id="JARQWQ010000001">
    <property type="protein sequence ID" value="KAK2574600.1"/>
    <property type="molecule type" value="Genomic_DNA"/>
</dbReference>
<evidence type="ECO:0000313" key="5">
    <source>
        <dbReference type="Proteomes" id="UP001249851"/>
    </source>
</evidence>
<comment type="caution">
    <text evidence="4">The sequence shown here is derived from an EMBL/GenBank/DDBJ whole genome shotgun (WGS) entry which is preliminary data.</text>
</comment>
<protein>
    <submittedName>
        <fullName evidence="4">Uncharacterized protein</fullName>
    </submittedName>
</protein>
<feature type="chain" id="PRO_5042068212" evidence="3">
    <location>
        <begin position="16"/>
        <end position="235"/>
    </location>
</feature>
<reference evidence="4" key="2">
    <citation type="journal article" date="2023" name="Science">
        <title>Genomic signatures of disease resistance in endangered staghorn corals.</title>
        <authorList>
            <person name="Vollmer S.V."/>
            <person name="Selwyn J.D."/>
            <person name="Despard B.A."/>
            <person name="Roesel C.L."/>
        </authorList>
    </citation>
    <scope>NUCLEOTIDE SEQUENCE</scope>
    <source>
        <strain evidence="4">K2</strain>
    </source>
</reference>
<proteinExistence type="predicted"/>